<dbReference type="NCBIfam" id="TIGR00091">
    <property type="entry name" value="tRNA (guanosine(46)-N7)-methyltransferase TrmB"/>
    <property type="match status" value="1"/>
</dbReference>
<evidence type="ECO:0000256" key="5">
    <source>
        <dbReference type="ARBA" id="ARBA00022691"/>
    </source>
</evidence>
<feature type="binding site" evidence="7">
    <location>
        <position position="89"/>
    </location>
    <ligand>
        <name>S-adenosyl-L-methionine</name>
        <dbReference type="ChEBI" id="CHEBI:59789"/>
    </ligand>
</feature>
<evidence type="ECO:0000256" key="7">
    <source>
        <dbReference type="HAMAP-Rule" id="MF_01057"/>
    </source>
</evidence>
<keyword evidence="3 7" id="KW-0489">Methyltransferase</keyword>
<dbReference type="PROSITE" id="PS51625">
    <property type="entry name" value="SAM_MT_TRMB"/>
    <property type="match status" value="1"/>
</dbReference>
<dbReference type="EC" id="2.1.1.33" evidence="7"/>
<dbReference type="SUPFAM" id="SSF53335">
    <property type="entry name" value="S-adenosyl-L-methionine-dependent methyltransferases"/>
    <property type="match status" value="1"/>
</dbReference>
<dbReference type="CDD" id="cd02440">
    <property type="entry name" value="AdoMet_MTases"/>
    <property type="match status" value="1"/>
</dbReference>
<dbReference type="PANTHER" id="PTHR23417:SF14">
    <property type="entry name" value="PENTACOTRIPEPTIDE-REPEAT REGION OF PRORP DOMAIN-CONTAINING PROTEIN"/>
    <property type="match status" value="1"/>
</dbReference>
<proteinExistence type="inferred from homology"/>
<evidence type="ECO:0000256" key="2">
    <source>
        <dbReference type="ARBA" id="ARBA00003015"/>
    </source>
</evidence>
<dbReference type="InterPro" id="IPR055361">
    <property type="entry name" value="tRNA_methyltr_TrmB_bact"/>
</dbReference>
<dbReference type="PANTHER" id="PTHR23417">
    <property type="entry name" value="3-DEOXY-D-MANNO-OCTULOSONIC-ACID TRANSFERASE/TRNA GUANINE-N 7 - -METHYLTRANSFERASE"/>
    <property type="match status" value="1"/>
</dbReference>
<accession>A0A318EG78</accession>
<dbReference type="GO" id="GO:0008176">
    <property type="term" value="F:tRNA (guanine(46)-N7)-methyltransferase activity"/>
    <property type="evidence" value="ECO:0007669"/>
    <property type="project" value="UniProtKB-UniRule"/>
</dbReference>
<reference evidence="8 9" key="1">
    <citation type="submission" date="2018-04" db="EMBL/GenBank/DDBJ databases">
        <title>Genomic Encyclopedia of Type Strains, Phase IV (KMG-IV): sequencing the most valuable type-strain genomes for metagenomic binning, comparative biology and taxonomic classification.</title>
        <authorList>
            <person name="Goeker M."/>
        </authorList>
    </citation>
    <scope>NUCLEOTIDE SEQUENCE [LARGE SCALE GENOMIC DNA]</scope>
    <source>
        <strain evidence="8 9">DSM 104150</strain>
    </source>
</reference>
<protein>
    <recommendedName>
        <fullName evidence="7">tRNA (guanine-N(7)-)-methyltransferase</fullName>
        <ecNumber evidence="7">2.1.1.33</ecNumber>
    </recommendedName>
    <alternativeName>
        <fullName evidence="7">tRNA (guanine(46)-N(7))-methyltransferase</fullName>
    </alternativeName>
    <alternativeName>
        <fullName evidence="7">tRNA(m7G46)-methyltransferase</fullName>
    </alternativeName>
</protein>
<sequence>MSEAADAQPSNRRQIRSFVRREGRLTVGQSRALEQLWPAYGVEPGGGVLGLQALFGRAAPVVFEIGFGMGDYLVSRVVAEPGHDFFGVEVHRPGIGRVLHRVHEAGCRNLRVACFDAVEVLRDWLAPESLDEIVIQFPDPWHKKRHHKRRLIQPAFAALAASRLKPGGLLSLATDWAEYAEHMRTVLNAEPALRNQAADGGFVARPPTRLRTKFEQRGERLGHAVFDLAYRRL</sequence>
<evidence type="ECO:0000256" key="3">
    <source>
        <dbReference type="ARBA" id="ARBA00022603"/>
    </source>
</evidence>
<evidence type="ECO:0000256" key="6">
    <source>
        <dbReference type="ARBA" id="ARBA00022694"/>
    </source>
</evidence>
<keyword evidence="4 7" id="KW-0808">Transferase</keyword>
<keyword evidence="5 7" id="KW-0949">S-adenosyl-L-methionine</keyword>
<dbReference type="EMBL" id="QICN01000002">
    <property type="protein sequence ID" value="PXV70684.1"/>
    <property type="molecule type" value="Genomic_DNA"/>
</dbReference>
<feature type="binding site" evidence="7">
    <location>
        <position position="143"/>
    </location>
    <ligand>
        <name>substrate</name>
    </ligand>
</feature>
<dbReference type="OrthoDB" id="9802090at2"/>
<keyword evidence="6 7" id="KW-0819">tRNA processing</keyword>
<name>A0A318EG78_9GAMM</name>
<comment type="caution">
    <text evidence="8">The sequence shown here is derived from an EMBL/GenBank/DDBJ whole genome shotgun (WGS) entry which is preliminary data.</text>
</comment>
<comment type="function">
    <text evidence="2 7">Catalyzes the formation of N(7)-methylguanine at position 46 (m7G46) in tRNA.</text>
</comment>
<dbReference type="InterPro" id="IPR003358">
    <property type="entry name" value="tRNA_(Gua-N-7)_MeTrfase_Trmb"/>
</dbReference>
<dbReference type="RefSeq" id="WP_110264326.1">
    <property type="nucleotide sequence ID" value="NZ_CAWNXA010000002.1"/>
</dbReference>
<evidence type="ECO:0000256" key="1">
    <source>
        <dbReference type="ARBA" id="ARBA00000142"/>
    </source>
</evidence>
<organism evidence="8 9">
    <name type="scientific">Sinimarinibacterium flocculans</name>
    <dbReference type="NCBI Taxonomy" id="985250"/>
    <lineage>
        <taxon>Bacteria</taxon>
        <taxon>Pseudomonadati</taxon>
        <taxon>Pseudomonadota</taxon>
        <taxon>Gammaproteobacteria</taxon>
        <taxon>Nevskiales</taxon>
        <taxon>Nevskiaceae</taxon>
        <taxon>Sinimarinibacterium</taxon>
    </lineage>
</organism>
<dbReference type="InterPro" id="IPR029063">
    <property type="entry name" value="SAM-dependent_MTases_sf"/>
</dbReference>
<feature type="binding site" evidence="7">
    <location>
        <begin position="212"/>
        <end position="215"/>
    </location>
    <ligand>
        <name>substrate</name>
    </ligand>
</feature>
<dbReference type="UniPathway" id="UPA00989"/>
<dbReference type="GO" id="GO:0043527">
    <property type="term" value="C:tRNA methyltransferase complex"/>
    <property type="evidence" value="ECO:0007669"/>
    <property type="project" value="TreeGrafter"/>
</dbReference>
<dbReference type="Gene3D" id="3.40.50.150">
    <property type="entry name" value="Vaccinia Virus protein VP39"/>
    <property type="match status" value="1"/>
</dbReference>
<comment type="caution">
    <text evidence="7">Lacks conserved residue(s) required for the propagation of feature annotation.</text>
</comment>
<evidence type="ECO:0000256" key="4">
    <source>
        <dbReference type="ARBA" id="ARBA00022679"/>
    </source>
</evidence>
<comment type="pathway">
    <text evidence="7">tRNA modification; N(7)-methylguanine-tRNA biosynthesis.</text>
</comment>
<gene>
    <name evidence="7" type="primary">trmB</name>
    <name evidence="8" type="ORF">C8D93_102543</name>
</gene>
<dbReference type="HAMAP" id="MF_01057">
    <property type="entry name" value="tRNA_methyltr_TrmB"/>
    <property type="match status" value="1"/>
</dbReference>
<dbReference type="Proteomes" id="UP000248330">
    <property type="component" value="Unassembled WGS sequence"/>
</dbReference>
<evidence type="ECO:0000313" key="8">
    <source>
        <dbReference type="EMBL" id="PXV70684.1"/>
    </source>
</evidence>
<feature type="binding site" evidence="7">
    <location>
        <position position="64"/>
    </location>
    <ligand>
        <name>S-adenosyl-L-methionine</name>
        <dbReference type="ChEBI" id="CHEBI:59789"/>
    </ligand>
</feature>
<feature type="binding site" evidence="7">
    <location>
        <position position="139"/>
    </location>
    <ligand>
        <name>S-adenosyl-L-methionine</name>
        <dbReference type="ChEBI" id="CHEBI:59789"/>
    </ligand>
</feature>
<comment type="catalytic activity">
    <reaction evidence="1 7">
        <text>guanosine(46) in tRNA + S-adenosyl-L-methionine = N(7)-methylguanosine(46) in tRNA + S-adenosyl-L-homocysteine</text>
        <dbReference type="Rhea" id="RHEA:42708"/>
        <dbReference type="Rhea" id="RHEA-COMP:10188"/>
        <dbReference type="Rhea" id="RHEA-COMP:10189"/>
        <dbReference type="ChEBI" id="CHEBI:57856"/>
        <dbReference type="ChEBI" id="CHEBI:59789"/>
        <dbReference type="ChEBI" id="CHEBI:74269"/>
        <dbReference type="ChEBI" id="CHEBI:74480"/>
        <dbReference type="EC" id="2.1.1.33"/>
    </reaction>
</comment>
<dbReference type="Pfam" id="PF02390">
    <property type="entry name" value="Methyltransf_4"/>
    <property type="match status" value="1"/>
</dbReference>
<feature type="binding site" evidence="7">
    <location>
        <position position="116"/>
    </location>
    <ligand>
        <name>S-adenosyl-L-methionine</name>
        <dbReference type="ChEBI" id="CHEBI:59789"/>
    </ligand>
</feature>
<evidence type="ECO:0000313" key="9">
    <source>
        <dbReference type="Proteomes" id="UP000248330"/>
    </source>
</evidence>
<comment type="similarity">
    <text evidence="7">Belongs to the class I-like SAM-binding methyltransferase superfamily. TrmB family.</text>
</comment>
<keyword evidence="9" id="KW-1185">Reference proteome</keyword>
<dbReference type="AlphaFoldDB" id="A0A318EG78"/>
<feature type="binding site" evidence="7">
    <location>
        <position position="175"/>
    </location>
    <ligand>
        <name>substrate</name>
    </ligand>
</feature>